<proteinExistence type="predicted"/>
<gene>
    <name evidence="1" type="ORF">K402DRAFT_425313</name>
</gene>
<protein>
    <submittedName>
        <fullName evidence="1">Uncharacterized protein</fullName>
    </submittedName>
</protein>
<evidence type="ECO:0000313" key="2">
    <source>
        <dbReference type="Proteomes" id="UP000800041"/>
    </source>
</evidence>
<dbReference type="EMBL" id="ML977197">
    <property type="protein sequence ID" value="KAF1981561.1"/>
    <property type="molecule type" value="Genomic_DNA"/>
</dbReference>
<dbReference type="AlphaFoldDB" id="A0A6G1GKW6"/>
<dbReference type="Proteomes" id="UP000800041">
    <property type="component" value="Unassembled WGS sequence"/>
</dbReference>
<keyword evidence="2" id="KW-1185">Reference proteome</keyword>
<organism evidence="1 2">
    <name type="scientific">Aulographum hederae CBS 113979</name>
    <dbReference type="NCBI Taxonomy" id="1176131"/>
    <lineage>
        <taxon>Eukaryota</taxon>
        <taxon>Fungi</taxon>
        <taxon>Dikarya</taxon>
        <taxon>Ascomycota</taxon>
        <taxon>Pezizomycotina</taxon>
        <taxon>Dothideomycetes</taxon>
        <taxon>Pleosporomycetidae</taxon>
        <taxon>Aulographales</taxon>
        <taxon>Aulographaceae</taxon>
    </lineage>
</organism>
<reference evidence="1" key="1">
    <citation type="journal article" date="2020" name="Stud. Mycol.">
        <title>101 Dothideomycetes genomes: a test case for predicting lifestyles and emergence of pathogens.</title>
        <authorList>
            <person name="Haridas S."/>
            <person name="Albert R."/>
            <person name="Binder M."/>
            <person name="Bloem J."/>
            <person name="Labutti K."/>
            <person name="Salamov A."/>
            <person name="Andreopoulos B."/>
            <person name="Baker S."/>
            <person name="Barry K."/>
            <person name="Bills G."/>
            <person name="Bluhm B."/>
            <person name="Cannon C."/>
            <person name="Castanera R."/>
            <person name="Culley D."/>
            <person name="Daum C."/>
            <person name="Ezra D."/>
            <person name="Gonzalez J."/>
            <person name="Henrissat B."/>
            <person name="Kuo A."/>
            <person name="Liang C."/>
            <person name="Lipzen A."/>
            <person name="Lutzoni F."/>
            <person name="Magnuson J."/>
            <person name="Mondo S."/>
            <person name="Nolan M."/>
            <person name="Ohm R."/>
            <person name="Pangilinan J."/>
            <person name="Park H.-J."/>
            <person name="Ramirez L."/>
            <person name="Alfaro M."/>
            <person name="Sun H."/>
            <person name="Tritt A."/>
            <person name="Yoshinaga Y."/>
            <person name="Zwiers L.-H."/>
            <person name="Turgeon B."/>
            <person name="Goodwin S."/>
            <person name="Spatafora J."/>
            <person name="Crous P."/>
            <person name="Grigoriev I."/>
        </authorList>
    </citation>
    <scope>NUCLEOTIDE SEQUENCE</scope>
    <source>
        <strain evidence="1">CBS 113979</strain>
    </source>
</reference>
<name>A0A6G1GKW6_9PEZI</name>
<sequence length="210" mass="24345">MFLATLTFDREYFLSPPLTATQKAAQKYILFNPFLNYICKSPGFRGERNCELYKVDISTVHYELKTTIYFNAADHRFLLNDKGWWREMKVFMPSACMVRVVLSIKLSDSFLSRGLARPDYEIYAATFIMRLHPQGPVLMKHVVEALRGRLVKNPSRSPVYEKAWERLSGDPHNQWELNNSLNRALEIKVFDATLFSLESVHPGRSLHLAV</sequence>
<accession>A0A6G1GKW6</accession>
<evidence type="ECO:0000313" key="1">
    <source>
        <dbReference type="EMBL" id="KAF1981561.1"/>
    </source>
</evidence>